<name>A0ABU1UN36_9ACTN</name>
<dbReference type="EMBL" id="JAVDWH010000001">
    <property type="protein sequence ID" value="MDR7086601.1"/>
    <property type="molecule type" value="Genomic_DNA"/>
</dbReference>
<dbReference type="Proteomes" id="UP001257739">
    <property type="component" value="Unassembled WGS sequence"/>
</dbReference>
<sequence length="165" mass="17219">MFGYTALTVLLTAGAAQALSGSNTVRSDDIVASNVKNSDIGTSAVTSSKVALDTLTGDDINESTLVFPKPMIAFVSETAVLDTQRSSRASSAGRVTPFQGWYEVVFDRDVSTCIYQVTGKNQTVATAFSAAPRSGNANAVFVEARTVGTGDRADGAFYLTVICPS</sequence>
<protein>
    <submittedName>
        <fullName evidence="2">Uncharacterized protein</fullName>
    </submittedName>
</protein>
<dbReference type="RefSeq" id="WP_309968743.1">
    <property type="nucleotide sequence ID" value="NZ_JAVDWH010000001.1"/>
</dbReference>
<evidence type="ECO:0000313" key="3">
    <source>
        <dbReference type="Proteomes" id="UP001257739"/>
    </source>
</evidence>
<keyword evidence="1" id="KW-0732">Signal</keyword>
<proteinExistence type="predicted"/>
<feature type="signal peptide" evidence="1">
    <location>
        <begin position="1"/>
        <end position="18"/>
    </location>
</feature>
<comment type="caution">
    <text evidence="2">The sequence shown here is derived from an EMBL/GenBank/DDBJ whole genome shotgun (WGS) entry which is preliminary data.</text>
</comment>
<evidence type="ECO:0000313" key="2">
    <source>
        <dbReference type="EMBL" id="MDR7086601.1"/>
    </source>
</evidence>
<reference evidence="2 3" key="1">
    <citation type="submission" date="2023-07" db="EMBL/GenBank/DDBJ databases">
        <title>Sorghum-associated microbial communities from plants grown in Nebraska, USA.</title>
        <authorList>
            <person name="Schachtman D."/>
        </authorList>
    </citation>
    <scope>NUCLEOTIDE SEQUENCE [LARGE SCALE GENOMIC DNA]</scope>
    <source>
        <strain evidence="2 3">BE248</strain>
    </source>
</reference>
<keyword evidence="3" id="KW-1185">Reference proteome</keyword>
<feature type="chain" id="PRO_5047258076" evidence="1">
    <location>
        <begin position="19"/>
        <end position="165"/>
    </location>
</feature>
<gene>
    <name evidence="2" type="ORF">J2X11_001440</name>
</gene>
<evidence type="ECO:0000256" key="1">
    <source>
        <dbReference type="SAM" id="SignalP"/>
    </source>
</evidence>
<organism evidence="2 3">
    <name type="scientific">Aeromicrobium panaciterrae</name>
    <dbReference type="NCBI Taxonomy" id="363861"/>
    <lineage>
        <taxon>Bacteria</taxon>
        <taxon>Bacillati</taxon>
        <taxon>Actinomycetota</taxon>
        <taxon>Actinomycetes</taxon>
        <taxon>Propionibacteriales</taxon>
        <taxon>Nocardioidaceae</taxon>
        <taxon>Aeromicrobium</taxon>
    </lineage>
</organism>
<accession>A0ABU1UN36</accession>